<dbReference type="OrthoDB" id="3650424at2759"/>
<feature type="domain" description="Myb-like DNA-binding" evidence="2">
    <location>
        <begin position="9"/>
        <end position="53"/>
    </location>
</feature>
<evidence type="ECO:0000259" key="2">
    <source>
        <dbReference type="Pfam" id="PF22980"/>
    </source>
</evidence>
<name>A0A6A6CCE4_ZASCE</name>
<dbReference type="Pfam" id="PF22980">
    <property type="entry name" value="Myb_DNA-bind_8"/>
    <property type="match status" value="1"/>
</dbReference>
<keyword evidence="4" id="KW-1185">Reference proteome</keyword>
<evidence type="ECO:0000313" key="4">
    <source>
        <dbReference type="Proteomes" id="UP000799537"/>
    </source>
</evidence>
<protein>
    <recommendedName>
        <fullName evidence="2">Myb-like DNA-binding domain-containing protein</fullName>
    </recommendedName>
</protein>
<proteinExistence type="predicted"/>
<organism evidence="3 4">
    <name type="scientific">Zasmidium cellare ATCC 36951</name>
    <dbReference type="NCBI Taxonomy" id="1080233"/>
    <lineage>
        <taxon>Eukaryota</taxon>
        <taxon>Fungi</taxon>
        <taxon>Dikarya</taxon>
        <taxon>Ascomycota</taxon>
        <taxon>Pezizomycotina</taxon>
        <taxon>Dothideomycetes</taxon>
        <taxon>Dothideomycetidae</taxon>
        <taxon>Mycosphaerellales</taxon>
        <taxon>Mycosphaerellaceae</taxon>
        <taxon>Zasmidium</taxon>
    </lineage>
</organism>
<sequence length="114" mass="12432">MSLTLNARQQALLIAVVRNTTADIDWDKVAAETDYGTAKSARDNWSHTRKKIENTFSGASAAGGTPVKKGIARKRKAGDEETPAKKKCKKKVGKEMSPADEDDVEEKKVVKDEA</sequence>
<dbReference type="AlphaFoldDB" id="A0A6A6CCE4"/>
<evidence type="ECO:0000313" key="3">
    <source>
        <dbReference type="EMBL" id="KAF2164867.1"/>
    </source>
</evidence>
<dbReference type="RefSeq" id="XP_033665756.1">
    <property type="nucleotide sequence ID" value="XM_033807387.1"/>
</dbReference>
<dbReference type="InterPro" id="IPR054505">
    <property type="entry name" value="Myb_DNA-bind_8"/>
</dbReference>
<dbReference type="EMBL" id="ML993602">
    <property type="protein sequence ID" value="KAF2164867.1"/>
    <property type="molecule type" value="Genomic_DNA"/>
</dbReference>
<reference evidence="3" key="1">
    <citation type="journal article" date="2020" name="Stud. Mycol.">
        <title>101 Dothideomycetes genomes: a test case for predicting lifestyles and emergence of pathogens.</title>
        <authorList>
            <person name="Haridas S."/>
            <person name="Albert R."/>
            <person name="Binder M."/>
            <person name="Bloem J."/>
            <person name="Labutti K."/>
            <person name="Salamov A."/>
            <person name="Andreopoulos B."/>
            <person name="Baker S."/>
            <person name="Barry K."/>
            <person name="Bills G."/>
            <person name="Bluhm B."/>
            <person name="Cannon C."/>
            <person name="Castanera R."/>
            <person name="Culley D."/>
            <person name="Daum C."/>
            <person name="Ezra D."/>
            <person name="Gonzalez J."/>
            <person name="Henrissat B."/>
            <person name="Kuo A."/>
            <person name="Liang C."/>
            <person name="Lipzen A."/>
            <person name="Lutzoni F."/>
            <person name="Magnuson J."/>
            <person name="Mondo S."/>
            <person name="Nolan M."/>
            <person name="Ohm R."/>
            <person name="Pangilinan J."/>
            <person name="Park H.-J."/>
            <person name="Ramirez L."/>
            <person name="Alfaro M."/>
            <person name="Sun H."/>
            <person name="Tritt A."/>
            <person name="Yoshinaga Y."/>
            <person name="Zwiers L.-H."/>
            <person name="Turgeon B."/>
            <person name="Goodwin S."/>
            <person name="Spatafora J."/>
            <person name="Crous P."/>
            <person name="Grigoriev I."/>
        </authorList>
    </citation>
    <scope>NUCLEOTIDE SEQUENCE</scope>
    <source>
        <strain evidence="3">ATCC 36951</strain>
    </source>
</reference>
<accession>A0A6A6CCE4</accession>
<evidence type="ECO:0000256" key="1">
    <source>
        <dbReference type="SAM" id="MobiDB-lite"/>
    </source>
</evidence>
<dbReference type="Proteomes" id="UP000799537">
    <property type="component" value="Unassembled WGS sequence"/>
</dbReference>
<feature type="region of interest" description="Disordered" evidence="1">
    <location>
        <begin position="57"/>
        <end position="114"/>
    </location>
</feature>
<dbReference type="GeneID" id="54560659"/>
<feature type="compositionally biased region" description="Basic and acidic residues" evidence="1">
    <location>
        <begin position="105"/>
        <end position="114"/>
    </location>
</feature>
<gene>
    <name evidence="3" type="ORF">M409DRAFT_24772</name>
</gene>